<feature type="transmembrane region" description="Helical" evidence="1">
    <location>
        <begin position="6"/>
        <end position="28"/>
    </location>
</feature>
<accession>A0A0S1S1F9</accession>
<dbReference type="OrthoDB" id="20995at10239"/>
<keyword evidence="3" id="KW-1185">Reference proteome</keyword>
<reference evidence="2 3" key="1">
    <citation type="submission" date="2015-10" db="EMBL/GenBank/DDBJ databases">
        <title>Complete genome sequence of Klebsiella pneumoniae bacteriophage vB_KpnM_KB57.</title>
        <authorList>
            <person name="Volozhantsev N.V."/>
            <person name="Popova A.V."/>
            <person name="Krasilnikova V.M."/>
            <person name="Bogun A.G."/>
        </authorList>
    </citation>
    <scope>NUCLEOTIDE SEQUENCE [LARGE SCALE GENOMIC DNA]</scope>
</reference>
<dbReference type="RefSeq" id="YP_009187657.1">
    <property type="nucleotide sequence ID" value="NC_028659.1"/>
</dbReference>
<proteinExistence type="predicted"/>
<dbReference type="EMBL" id="KT934943">
    <property type="protein sequence ID" value="ALM02437.1"/>
    <property type="molecule type" value="Genomic_DNA"/>
</dbReference>
<sequence>MSIDLFAILKAVWGVVTFVLIGVLRVTYSDYKKTQERLDELDKDIIRIRAEMVTKEKLDDILDKKLKAIRDDVSELRKDIKEDVGDLRTDLTKQFQMLMERSAK</sequence>
<dbReference type="GeneID" id="26523000"/>
<name>A0A0S1S1F9_9CAUD</name>
<evidence type="ECO:0000313" key="3">
    <source>
        <dbReference type="Proteomes" id="UP000203990"/>
    </source>
</evidence>
<organism evidence="2 3">
    <name type="scientific">Klebsiella phage vB_KpnM_KB57</name>
    <dbReference type="NCBI Taxonomy" id="1719140"/>
    <lineage>
        <taxon>Viruses</taxon>
        <taxon>Duplodnaviria</taxon>
        <taxon>Heunggongvirae</taxon>
        <taxon>Uroviricota</taxon>
        <taxon>Caudoviricetes</taxon>
        <taxon>Vequintavirinae</taxon>
        <taxon>Mydovirus</taxon>
        <taxon>Mydovirus KB57</taxon>
    </lineage>
</organism>
<evidence type="ECO:0000256" key="1">
    <source>
        <dbReference type="SAM" id="Phobius"/>
    </source>
</evidence>
<keyword evidence="1" id="KW-0472">Membrane</keyword>
<gene>
    <name evidence="2" type="ORF">KB57_044</name>
</gene>
<dbReference type="Proteomes" id="UP000203990">
    <property type="component" value="Segment"/>
</dbReference>
<keyword evidence="1" id="KW-1133">Transmembrane helix</keyword>
<protein>
    <submittedName>
        <fullName evidence="2">Putative membrane protein</fullName>
    </submittedName>
</protein>
<keyword evidence="1" id="KW-0812">Transmembrane</keyword>
<evidence type="ECO:0000313" key="2">
    <source>
        <dbReference type="EMBL" id="ALM02437.1"/>
    </source>
</evidence>
<dbReference type="KEGG" id="vg:26523000"/>